<dbReference type="GO" id="GO:0016758">
    <property type="term" value="F:hexosyltransferase activity"/>
    <property type="evidence" value="ECO:0007669"/>
    <property type="project" value="InterPro"/>
</dbReference>
<feature type="transmembrane region" description="Helical" evidence="9">
    <location>
        <begin position="71"/>
        <end position="92"/>
    </location>
</feature>
<evidence type="ECO:0000256" key="3">
    <source>
        <dbReference type="ARBA" id="ARBA00022679"/>
    </source>
</evidence>
<feature type="transmembrane region" description="Helical" evidence="9">
    <location>
        <begin position="368"/>
        <end position="386"/>
    </location>
</feature>
<evidence type="ECO:0000313" key="11">
    <source>
        <dbReference type="Proteomes" id="UP001189915"/>
    </source>
</evidence>
<sequence length="445" mass="47689">MSVSQQDTARVEPAPKSRGARGGSWQGSRRLYVYGGALLFLEYFLLGMWWWGHHILQNTTIPSPGWDLAVFWSAANLAITHGAAAAYDWGLLRAAEAAILPPDIFGPFSYPPTFLLLIYPIGVLSFGAATVVFSGCGIALFLGILNKTLRSVPDSLRLPWLIPAVAFPGVWVTLVTGQNSLFTAAAAGAALVLLRRSPVAAGACIAMLCIKPQLGILFPLYLLCERQWRALASAAFFSVLTLAVSWLAFGTATFVAAARSMAMFRHAIVENGGVILYGAPTVFGTLRSAGCSTTVSYAAHAGVAMLVIAVCVWLWRSACRFELRAASLPVATLMVQPYLIYYDLAWLALPMAWLAVDFVRHSSNRFENAVLLAAWLVPAQGLFAVLSHRTGQWAPIVLVALLAIIVRRARAPQRVFARHESSDAATPPAAAIGAHASNPAQGTTA</sequence>
<keyword evidence="11" id="KW-1185">Reference proteome</keyword>
<keyword evidence="2" id="KW-1003">Cell membrane</keyword>
<feature type="transmembrane region" description="Helical" evidence="9">
    <location>
        <begin position="234"/>
        <end position="258"/>
    </location>
</feature>
<evidence type="ECO:0000313" key="10">
    <source>
        <dbReference type="EMBL" id="CAJ0686369.1"/>
    </source>
</evidence>
<comment type="subcellular location">
    <subcellularLocation>
        <location evidence="1">Cell membrane</location>
        <topology evidence="1">Multi-pass membrane protein</topology>
    </subcellularLocation>
</comment>
<organism evidence="10 11">
    <name type="scientific">Ralstonia wenshanensis</name>
    <dbReference type="NCBI Taxonomy" id="2842456"/>
    <lineage>
        <taxon>Bacteria</taxon>
        <taxon>Pseudomonadati</taxon>
        <taxon>Pseudomonadota</taxon>
        <taxon>Betaproteobacteria</taxon>
        <taxon>Burkholderiales</taxon>
        <taxon>Burkholderiaceae</taxon>
        <taxon>Ralstonia</taxon>
    </lineage>
</organism>
<dbReference type="Pfam" id="PF09594">
    <property type="entry name" value="GT87"/>
    <property type="match status" value="1"/>
</dbReference>
<evidence type="ECO:0000256" key="2">
    <source>
        <dbReference type="ARBA" id="ARBA00022475"/>
    </source>
</evidence>
<reference evidence="10 11" key="1">
    <citation type="submission" date="2023-07" db="EMBL/GenBank/DDBJ databases">
        <authorList>
            <person name="Peeters C."/>
        </authorList>
    </citation>
    <scope>NUCLEOTIDE SEQUENCE [LARGE SCALE GENOMIC DNA]</scope>
    <source>
        <strain evidence="10 11">LMG 18091</strain>
    </source>
</reference>
<keyword evidence="3" id="KW-0808">Transferase</keyword>
<feature type="transmembrane region" description="Helical" evidence="9">
    <location>
        <begin position="31"/>
        <end position="51"/>
    </location>
</feature>
<feature type="transmembrane region" description="Helical" evidence="9">
    <location>
        <begin position="199"/>
        <end position="222"/>
    </location>
</feature>
<evidence type="ECO:0000256" key="1">
    <source>
        <dbReference type="ARBA" id="ARBA00004651"/>
    </source>
</evidence>
<feature type="transmembrane region" description="Helical" evidence="9">
    <location>
        <begin position="392"/>
        <end position="409"/>
    </location>
</feature>
<evidence type="ECO:0008006" key="12">
    <source>
        <dbReference type="Google" id="ProtNLM"/>
    </source>
</evidence>
<dbReference type="InterPro" id="IPR018584">
    <property type="entry name" value="GT87"/>
</dbReference>
<accession>A0AAD2AV50</accession>
<feature type="region of interest" description="Disordered" evidence="8">
    <location>
        <begin position="1"/>
        <end position="25"/>
    </location>
</feature>
<protein>
    <recommendedName>
        <fullName evidence="12">DUF2029 domain-containing protein</fullName>
    </recommendedName>
</protein>
<comment type="caution">
    <text evidence="10">The sequence shown here is derived from an EMBL/GenBank/DDBJ whole genome shotgun (WGS) entry which is preliminary data.</text>
</comment>
<keyword evidence="4 9" id="KW-0812">Transmembrane</keyword>
<keyword evidence="5 9" id="KW-1133">Transmembrane helix</keyword>
<evidence type="ECO:0000256" key="7">
    <source>
        <dbReference type="ARBA" id="ARBA00024033"/>
    </source>
</evidence>
<name>A0AAD2AV50_9RALS</name>
<dbReference type="Proteomes" id="UP001189915">
    <property type="component" value="Unassembled WGS sequence"/>
</dbReference>
<evidence type="ECO:0000256" key="6">
    <source>
        <dbReference type="ARBA" id="ARBA00023136"/>
    </source>
</evidence>
<feature type="transmembrane region" description="Helical" evidence="9">
    <location>
        <begin position="335"/>
        <end position="356"/>
    </location>
</feature>
<gene>
    <name evidence="10" type="ORF">LMG18091_00571</name>
</gene>
<evidence type="ECO:0000256" key="5">
    <source>
        <dbReference type="ARBA" id="ARBA00022989"/>
    </source>
</evidence>
<evidence type="ECO:0000256" key="8">
    <source>
        <dbReference type="SAM" id="MobiDB-lite"/>
    </source>
</evidence>
<keyword evidence="6 9" id="KW-0472">Membrane</keyword>
<feature type="transmembrane region" description="Helical" evidence="9">
    <location>
        <begin position="113"/>
        <end position="145"/>
    </location>
</feature>
<evidence type="ECO:0000256" key="4">
    <source>
        <dbReference type="ARBA" id="ARBA00022692"/>
    </source>
</evidence>
<dbReference type="EMBL" id="CATWAF010000001">
    <property type="protein sequence ID" value="CAJ0686369.1"/>
    <property type="molecule type" value="Genomic_DNA"/>
</dbReference>
<dbReference type="GO" id="GO:0005886">
    <property type="term" value="C:plasma membrane"/>
    <property type="evidence" value="ECO:0007669"/>
    <property type="project" value="UniProtKB-SubCell"/>
</dbReference>
<feature type="region of interest" description="Disordered" evidence="8">
    <location>
        <begin position="426"/>
        <end position="445"/>
    </location>
</feature>
<dbReference type="AlphaFoldDB" id="A0AAD2AV50"/>
<comment type="similarity">
    <text evidence="7">Belongs to the glycosyltransferase 87 family.</text>
</comment>
<feature type="transmembrane region" description="Helical" evidence="9">
    <location>
        <begin position="297"/>
        <end position="315"/>
    </location>
</feature>
<proteinExistence type="inferred from homology"/>
<evidence type="ECO:0000256" key="9">
    <source>
        <dbReference type="SAM" id="Phobius"/>
    </source>
</evidence>